<dbReference type="EMBL" id="KQ258265">
    <property type="protein sequence ID" value="KOM25439.1"/>
    <property type="molecule type" value="Genomic_DNA"/>
</dbReference>
<evidence type="ECO:0000256" key="1">
    <source>
        <dbReference type="SAM" id="MobiDB-lite"/>
    </source>
</evidence>
<feature type="region of interest" description="Disordered" evidence="1">
    <location>
        <begin position="1"/>
        <end position="36"/>
    </location>
</feature>
<gene>
    <name evidence="2" type="ORF">LR48_Vigan102s009700</name>
</gene>
<evidence type="ECO:0000313" key="3">
    <source>
        <dbReference type="Proteomes" id="UP000053144"/>
    </source>
</evidence>
<dbReference type="OMA" id="HRTPITH"/>
<name>A0A0L9T5S1_PHAAN</name>
<reference evidence="3" key="1">
    <citation type="journal article" date="2015" name="Proc. Natl. Acad. Sci. U.S.A.">
        <title>Genome sequencing of adzuki bean (Vigna angularis) provides insight into high starch and low fat accumulation and domestication.</title>
        <authorList>
            <person name="Yang K."/>
            <person name="Tian Z."/>
            <person name="Chen C."/>
            <person name="Luo L."/>
            <person name="Zhao B."/>
            <person name="Wang Z."/>
            <person name="Yu L."/>
            <person name="Li Y."/>
            <person name="Sun Y."/>
            <person name="Li W."/>
            <person name="Chen Y."/>
            <person name="Li Y."/>
            <person name="Zhang Y."/>
            <person name="Ai D."/>
            <person name="Zhao J."/>
            <person name="Shang C."/>
            <person name="Ma Y."/>
            <person name="Wu B."/>
            <person name="Wang M."/>
            <person name="Gao L."/>
            <person name="Sun D."/>
            <person name="Zhang P."/>
            <person name="Guo F."/>
            <person name="Wang W."/>
            <person name="Li Y."/>
            <person name="Wang J."/>
            <person name="Varshney R.K."/>
            <person name="Wang J."/>
            <person name="Ling H.Q."/>
            <person name="Wan P."/>
        </authorList>
    </citation>
    <scope>NUCLEOTIDE SEQUENCE</scope>
    <source>
        <strain evidence="3">cv. Jingnong 6</strain>
    </source>
</reference>
<evidence type="ECO:0000313" key="2">
    <source>
        <dbReference type="EMBL" id="KOM25439.1"/>
    </source>
</evidence>
<organism evidence="2 3">
    <name type="scientific">Phaseolus angularis</name>
    <name type="common">Azuki bean</name>
    <name type="synonym">Vigna angularis</name>
    <dbReference type="NCBI Taxonomy" id="3914"/>
    <lineage>
        <taxon>Eukaryota</taxon>
        <taxon>Viridiplantae</taxon>
        <taxon>Streptophyta</taxon>
        <taxon>Embryophyta</taxon>
        <taxon>Tracheophyta</taxon>
        <taxon>Spermatophyta</taxon>
        <taxon>Magnoliopsida</taxon>
        <taxon>eudicotyledons</taxon>
        <taxon>Gunneridae</taxon>
        <taxon>Pentapetalae</taxon>
        <taxon>rosids</taxon>
        <taxon>fabids</taxon>
        <taxon>Fabales</taxon>
        <taxon>Fabaceae</taxon>
        <taxon>Papilionoideae</taxon>
        <taxon>50 kb inversion clade</taxon>
        <taxon>NPAAA clade</taxon>
        <taxon>indigoferoid/millettioid clade</taxon>
        <taxon>Phaseoleae</taxon>
        <taxon>Vigna</taxon>
    </lineage>
</organism>
<dbReference type="AlphaFoldDB" id="A0A0L9T5S1"/>
<dbReference type="Gramene" id="KOM25439">
    <property type="protein sequence ID" value="KOM25439"/>
    <property type="gene ID" value="LR48_Vigan102s009700"/>
</dbReference>
<accession>A0A0L9T5S1</accession>
<proteinExistence type="predicted"/>
<protein>
    <submittedName>
        <fullName evidence="2">Uncharacterized protein</fullName>
    </submittedName>
</protein>
<sequence length="79" mass="9285">MELASVDMHTNSNKKYGNETKEDDGVDQDRDSTGLHVPKLHHSALPWNLNQKTRTQQHKQHHCYHHRTPITHFLSKYSK</sequence>
<dbReference type="Proteomes" id="UP000053144">
    <property type="component" value="Unassembled WGS sequence"/>
</dbReference>